<evidence type="ECO:0000313" key="2">
    <source>
        <dbReference type="Proteomes" id="UP000000305"/>
    </source>
</evidence>
<protein>
    <submittedName>
        <fullName evidence="1">Uncharacterized protein</fullName>
    </submittedName>
</protein>
<name>E9GXG5_DAPPU</name>
<dbReference type="KEGG" id="dpx:DAPPUDRAFT_249662"/>
<reference evidence="1 2" key="1">
    <citation type="journal article" date="2011" name="Science">
        <title>The ecoresponsive genome of Daphnia pulex.</title>
        <authorList>
            <person name="Colbourne J.K."/>
            <person name="Pfrender M.E."/>
            <person name="Gilbert D."/>
            <person name="Thomas W.K."/>
            <person name="Tucker A."/>
            <person name="Oakley T.H."/>
            <person name="Tokishita S."/>
            <person name="Aerts A."/>
            <person name="Arnold G.J."/>
            <person name="Basu M.K."/>
            <person name="Bauer D.J."/>
            <person name="Caceres C.E."/>
            <person name="Carmel L."/>
            <person name="Casola C."/>
            <person name="Choi J.H."/>
            <person name="Detter J.C."/>
            <person name="Dong Q."/>
            <person name="Dusheyko S."/>
            <person name="Eads B.D."/>
            <person name="Frohlich T."/>
            <person name="Geiler-Samerotte K.A."/>
            <person name="Gerlach D."/>
            <person name="Hatcher P."/>
            <person name="Jogdeo S."/>
            <person name="Krijgsveld J."/>
            <person name="Kriventseva E.V."/>
            <person name="Kultz D."/>
            <person name="Laforsch C."/>
            <person name="Lindquist E."/>
            <person name="Lopez J."/>
            <person name="Manak J.R."/>
            <person name="Muller J."/>
            <person name="Pangilinan J."/>
            <person name="Patwardhan R.P."/>
            <person name="Pitluck S."/>
            <person name="Pritham E.J."/>
            <person name="Rechtsteiner A."/>
            <person name="Rho M."/>
            <person name="Rogozin I.B."/>
            <person name="Sakarya O."/>
            <person name="Salamov A."/>
            <person name="Schaack S."/>
            <person name="Shapiro H."/>
            <person name="Shiga Y."/>
            <person name="Skalitzky C."/>
            <person name="Smith Z."/>
            <person name="Souvorov A."/>
            <person name="Sung W."/>
            <person name="Tang Z."/>
            <person name="Tsuchiya D."/>
            <person name="Tu H."/>
            <person name="Vos H."/>
            <person name="Wang M."/>
            <person name="Wolf Y.I."/>
            <person name="Yamagata H."/>
            <person name="Yamada T."/>
            <person name="Ye Y."/>
            <person name="Shaw J.R."/>
            <person name="Andrews J."/>
            <person name="Crease T.J."/>
            <person name="Tang H."/>
            <person name="Lucas S.M."/>
            <person name="Robertson H.M."/>
            <person name="Bork P."/>
            <person name="Koonin E.V."/>
            <person name="Zdobnov E.M."/>
            <person name="Grigoriev I.V."/>
            <person name="Lynch M."/>
            <person name="Boore J.L."/>
        </authorList>
    </citation>
    <scope>NUCLEOTIDE SEQUENCE [LARGE SCALE GENOMIC DNA]</scope>
</reference>
<organism evidence="1 2">
    <name type="scientific">Daphnia pulex</name>
    <name type="common">Water flea</name>
    <dbReference type="NCBI Taxonomy" id="6669"/>
    <lineage>
        <taxon>Eukaryota</taxon>
        <taxon>Metazoa</taxon>
        <taxon>Ecdysozoa</taxon>
        <taxon>Arthropoda</taxon>
        <taxon>Crustacea</taxon>
        <taxon>Branchiopoda</taxon>
        <taxon>Diplostraca</taxon>
        <taxon>Cladocera</taxon>
        <taxon>Anomopoda</taxon>
        <taxon>Daphniidae</taxon>
        <taxon>Daphnia</taxon>
    </lineage>
</organism>
<dbReference type="Proteomes" id="UP000000305">
    <property type="component" value="Unassembled WGS sequence"/>
</dbReference>
<dbReference type="EMBL" id="GL732572">
    <property type="protein sequence ID" value="EFX75939.1"/>
    <property type="molecule type" value="Genomic_DNA"/>
</dbReference>
<keyword evidence="2" id="KW-1185">Reference proteome</keyword>
<dbReference type="AlphaFoldDB" id="E9GXG5"/>
<accession>E9GXG5</accession>
<sequence>MGPAVCKVSSQMCDEQLLSNPEYIQQLWVAPSVIYSLVLFVRPDLREMEWSLHSGGSGF</sequence>
<gene>
    <name evidence="1" type="ORF">DAPPUDRAFT_249662</name>
</gene>
<dbReference type="HOGENOM" id="CLU_2963124_0_0_1"/>
<evidence type="ECO:0000313" key="1">
    <source>
        <dbReference type="EMBL" id="EFX75939.1"/>
    </source>
</evidence>
<dbReference type="InParanoid" id="E9GXG5"/>
<proteinExistence type="predicted"/>